<dbReference type="SUPFAM" id="SSF49785">
    <property type="entry name" value="Galactose-binding domain-like"/>
    <property type="match status" value="1"/>
</dbReference>
<accession>A0A5P8M7W0</accession>
<dbReference type="InterPro" id="IPR008979">
    <property type="entry name" value="Galactose-bd-like_sf"/>
</dbReference>
<dbReference type="EMBL" id="CP045143">
    <property type="protein sequence ID" value="QFR24563.1"/>
    <property type="molecule type" value="Genomic_DNA"/>
</dbReference>
<evidence type="ECO:0000313" key="2">
    <source>
        <dbReference type="Proteomes" id="UP000326779"/>
    </source>
</evidence>
<dbReference type="Gene3D" id="1.50.10.100">
    <property type="entry name" value="Chondroitin AC/alginate lyase"/>
    <property type="match status" value="1"/>
</dbReference>
<sequence>MKKRQIGWLLAITALLGVLAVGLRTKPVQAVTDPALPAITRRVSLKIRKENGIRHPAISVDPGKLVQTRRMLLQGQAPWQTYYAGMVQTDYASLTFKARNLQAGTYDTPANNTFKRNSQEVLLSADGFRAYTQAIMYYLTGDPQYRYNALRLVRTWANMDPTAYQYYPDAHIHVPVPFYYMVSAAELLKYTTVKDKTFVDSDQRTVDMRWTQTDTDKLTTNLINPVMKTFLNANNHYFNQHLYTLTGNFAGAIFKNDQAAYQKYVEQALVNKNTDKPYGNGALAHLFYAVAADDPRNATKQSFIQHLEMGRDQNHAKDDILDLIGIARIINNQHSKVDAKTGQVVKKHGVNPYQFLNKRLLSGVEQFYQYNLGSTIPWVQFGTQGNAQFPAWPSDGVNNLLDYGGPISSDGRGRLNKFFSSSELFDYYRYQEGMSLKQLQKTAPAVVQQATHLNDAIFYEGTGTRNFWGSYSDNKMTEIGAEYWLSMPRQKAQNDQARPAAVQAATSDVAFSQFGTVLDQRLAVKKQDYIAVRAAANQKQIQETAYDQSYPKDKTTVRGGHQLALAGLVKSATGQYGLRIRSNGTAKLLVSASNEPGAAYQTIALPDTHGQWVNLAYSDPAVHSAYTDFYAVIGDSAVTVDFAALTYFNQPSGTQSQVPTIAISAAHSTVLVGEQTTWPVTITNAAKQELLSGPAGMTLAANGRSLQWQPTKAGTYEAVIAADNDTTVVTKILTLTVAQNRQAAYDQVHATVSKQPYTPTSVSKLTQANDAVVKLLSTGSTDDFLAALAAYRTTIQAAELINPTLSDGSLNYAAYPDMVTTYVGDQQRTINLTSLLDNNPGSTNGDFKAPQIFDFGPDFRVRPTSFMIQARTGFPNRSQGTNVYGSLDGKTWTKLTEHMTACVTTPQTLPIAKEKQTAYRYLKFQVDEPGLPTDPAYPGVIDYGEIRVFGERELTTK</sequence>
<dbReference type="RefSeq" id="WP_152261417.1">
    <property type="nucleotide sequence ID" value="NZ_CP045143.1"/>
</dbReference>
<dbReference type="AlphaFoldDB" id="A0A5P8M7W0"/>
<reference evidence="1 2" key="1">
    <citation type="submission" date="2019-10" db="EMBL/GenBank/DDBJ databases">
        <title>The completed genome of Lactobacillus harbinensis M1.</title>
        <authorList>
            <person name="Zheng Y."/>
        </authorList>
    </citation>
    <scope>NUCLEOTIDE SEQUENCE [LARGE SCALE GENOMIC DNA]</scope>
    <source>
        <strain evidence="1 2">M1</strain>
    </source>
</reference>
<protein>
    <submittedName>
        <fullName evidence="1">Uncharacterized protein</fullName>
    </submittedName>
</protein>
<proteinExistence type="predicted"/>
<dbReference type="Gene3D" id="2.60.120.260">
    <property type="entry name" value="Galactose-binding domain-like"/>
    <property type="match status" value="1"/>
</dbReference>
<dbReference type="InterPro" id="IPR008929">
    <property type="entry name" value="Chondroitin_lyas"/>
</dbReference>
<dbReference type="KEGG" id="lhb:D1010_14930"/>
<gene>
    <name evidence="1" type="ORF">D1010_14930</name>
</gene>
<dbReference type="SUPFAM" id="SSF48230">
    <property type="entry name" value="Chondroitin AC/alginate lyase"/>
    <property type="match status" value="1"/>
</dbReference>
<organism evidence="1 2">
    <name type="scientific">Schleiferilactobacillus harbinensis</name>
    <dbReference type="NCBI Taxonomy" id="304207"/>
    <lineage>
        <taxon>Bacteria</taxon>
        <taxon>Bacillati</taxon>
        <taxon>Bacillota</taxon>
        <taxon>Bacilli</taxon>
        <taxon>Lactobacillales</taxon>
        <taxon>Lactobacillaceae</taxon>
        <taxon>Schleiferilactobacillus</taxon>
    </lineage>
</organism>
<evidence type="ECO:0000313" key="1">
    <source>
        <dbReference type="EMBL" id="QFR24563.1"/>
    </source>
</evidence>
<dbReference type="Proteomes" id="UP000326779">
    <property type="component" value="Chromosome"/>
</dbReference>
<name>A0A5P8M7W0_9LACO</name>